<dbReference type="InterPro" id="IPR043128">
    <property type="entry name" value="Rev_trsase/Diguanyl_cyclase"/>
</dbReference>
<feature type="domain" description="EAL" evidence="2">
    <location>
        <begin position="706"/>
        <end position="963"/>
    </location>
</feature>
<dbReference type="SMART" id="SM00065">
    <property type="entry name" value="GAF"/>
    <property type="match status" value="2"/>
</dbReference>
<dbReference type="Gene3D" id="3.30.70.270">
    <property type="match status" value="1"/>
</dbReference>
<dbReference type="CDD" id="cd01948">
    <property type="entry name" value="EAL"/>
    <property type="match status" value="1"/>
</dbReference>
<dbReference type="Pfam" id="PF00563">
    <property type="entry name" value="EAL"/>
    <property type="match status" value="1"/>
</dbReference>
<dbReference type="Gene3D" id="3.30.450.40">
    <property type="match status" value="2"/>
</dbReference>
<dbReference type="SUPFAM" id="SSF55073">
    <property type="entry name" value="Nucleotide cyclase"/>
    <property type="match status" value="1"/>
</dbReference>
<feature type="coiled-coil region" evidence="1">
    <location>
        <begin position="498"/>
        <end position="525"/>
    </location>
</feature>
<comment type="caution">
    <text evidence="4">The sequence shown here is derived from an EMBL/GenBank/DDBJ whole genome shotgun (WGS) entry which is preliminary data.</text>
</comment>
<dbReference type="InterPro" id="IPR000160">
    <property type="entry name" value="GGDEF_dom"/>
</dbReference>
<evidence type="ECO:0000256" key="1">
    <source>
        <dbReference type="SAM" id="Coils"/>
    </source>
</evidence>
<dbReference type="AlphaFoldDB" id="A0A1W0D2U6"/>
<dbReference type="SMART" id="SM00267">
    <property type="entry name" value="GGDEF"/>
    <property type="match status" value="1"/>
</dbReference>
<reference evidence="4 5" key="1">
    <citation type="submission" date="2017-02" db="EMBL/GenBank/DDBJ databases">
        <title>Chromobacterium haemolyticum H5244.</title>
        <authorList>
            <person name="Gulvik C.A."/>
        </authorList>
    </citation>
    <scope>NUCLEOTIDE SEQUENCE [LARGE SCALE GENOMIC DNA]</scope>
    <source>
        <strain evidence="4 5">H5244</strain>
    </source>
</reference>
<protein>
    <submittedName>
        <fullName evidence="4">Diguanylate cyclase</fullName>
    </submittedName>
</protein>
<proteinExistence type="predicted"/>
<evidence type="ECO:0000313" key="4">
    <source>
        <dbReference type="EMBL" id="OQS41340.1"/>
    </source>
</evidence>
<dbReference type="PROSITE" id="PS50887">
    <property type="entry name" value="GGDEF"/>
    <property type="match status" value="1"/>
</dbReference>
<dbReference type="Gene3D" id="3.20.20.450">
    <property type="entry name" value="EAL domain"/>
    <property type="match status" value="1"/>
</dbReference>
<dbReference type="Proteomes" id="UP000192721">
    <property type="component" value="Unassembled WGS sequence"/>
</dbReference>
<dbReference type="PANTHER" id="PTHR44757">
    <property type="entry name" value="DIGUANYLATE CYCLASE DGCP"/>
    <property type="match status" value="1"/>
</dbReference>
<dbReference type="PROSITE" id="PS50883">
    <property type="entry name" value="EAL"/>
    <property type="match status" value="1"/>
</dbReference>
<dbReference type="EMBL" id="MUKV01000008">
    <property type="protein sequence ID" value="OQS41340.1"/>
    <property type="molecule type" value="Genomic_DNA"/>
</dbReference>
<dbReference type="InterPro" id="IPR035919">
    <property type="entry name" value="EAL_sf"/>
</dbReference>
<evidence type="ECO:0000259" key="3">
    <source>
        <dbReference type="PROSITE" id="PS50887"/>
    </source>
</evidence>
<organism evidence="4 5">
    <name type="scientific">Chromobacterium haemolyticum</name>
    <dbReference type="NCBI Taxonomy" id="394935"/>
    <lineage>
        <taxon>Bacteria</taxon>
        <taxon>Pseudomonadati</taxon>
        <taxon>Pseudomonadota</taxon>
        <taxon>Betaproteobacteria</taxon>
        <taxon>Neisseriales</taxon>
        <taxon>Chromobacteriaceae</taxon>
        <taxon>Chromobacterium</taxon>
    </lineage>
</organism>
<dbReference type="InterPro" id="IPR001633">
    <property type="entry name" value="EAL_dom"/>
</dbReference>
<name>A0A1W0D2U6_9NEIS</name>
<dbReference type="PANTHER" id="PTHR44757:SF2">
    <property type="entry name" value="BIOFILM ARCHITECTURE MAINTENANCE PROTEIN MBAA"/>
    <property type="match status" value="1"/>
</dbReference>
<dbReference type="CDD" id="cd01949">
    <property type="entry name" value="GGDEF"/>
    <property type="match status" value="1"/>
</dbReference>
<keyword evidence="1" id="KW-0175">Coiled coil</keyword>
<dbReference type="Pfam" id="PF00990">
    <property type="entry name" value="GGDEF"/>
    <property type="match status" value="1"/>
</dbReference>
<evidence type="ECO:0000259" key="2">
    <source>
        <dbReference type="PROSITE" id="PS50883"/>
    </source>
</evidence>
<accession>A0A1W0D2U6</accession>
<dbReference type="Pfam" id="PF13185">
    <property type="entry name" value="GAF_2"/>
    <property type="match status" value="2"/>
</dbReference>
<dbReference type="InterPro" id="IPR029787">
    <property type="entry name" value="Nucleotide_cyclase"/>
</dbReference>
<dbReference type="SUPFAM" id="SSF55781">
    <property type="entry name" value="GAF domain-like"/>
    <property type="match status" value="2"/>
</dbReference>
<dbReference type="InterPro" id="IPR029016">
    <property type="entry name" value="GAF-like_dom_sf"/>
</dbReference>
<sequence>MGRGASAWPDFPANSYYDNHMKSMAEYLATPEQAAAMALSLLQEQGGVRVAAVWRQLGAAWQLLAALGAADALPSAEMLEGGGRLDAGCEAMPLRAGEQVLGWLVWRGDAGSALNPSAALLCAHLLCARLGAEQVAAREANEALFDISQLAEECGTIDQVLPGLHRQMMRLMDASNFYIALYDDEAQVIHFPFYIDQRDPAPPASDAIFPLTGHAQSLTAWLIRGGKPVVLSRERLLEVCQQEGLSRQGLLPASWMGAPLVNAGGHVIGAVVLQLYEDQTPLTSAEQQLFLFAARHVGFVLERVLHRSQLERQVWLRTSELEGANARLRAEVAERKRAERFQGALFRIAELSNTSLSLEAFLGGLHRLLAEMVPARNCLVALYDQAEDCISFPYCADEYAPPLKPHRPGKGFVEQVLHSGRPLLIDPYSQQNRQPEADEELPRPKSWLGVPLYCGTDLLGVLAVQSYEEDVVYNFRDQEVLEFVANHIGAALTRVKALESLQTAYVELEQRVRERTSELDAVNAQLEFDSLHDPLTKLPNRSYFSKALRRAWETYSHGGGERFAVLFIDLDRFKLVNDTLGHLAGDHLLFEAGARIRSCLRHYDFLARLGGDEFAVLMFGMDGGGGGDCERIAQRIVSEFERPVILAGREVFSTASVGVVLADHEHYHKADDLLRDADHAMYCTKQQGRQGYTLFNHELRINQADQLALESELRRALEEEGQLLPYFQPFMEGDSGELVGFEALARWQHPQRGLISPGLFLPIAEESGLITRLDRYMLNAACAQLSAWRAQGRVGPEVALHINLSSAHFHDPELAVWIGERIRHYRLPPATLHLEITESALIDQPEIAATVMHALHELGVRLALDDFGTGYSALSYLHRYRFDVLKIDQSFVFDLDRTQESAAIVRAILALAKALDLEVVAEGVETAAQLAMLKKMGCGKLQGFYFAAPAPAQGVDWERLARFRKEFQGEC</sequence>
<dbReference type="InterPro" id="IPR003018">
    <property type="entry name" value="GAF"/>
</dbReference>
<dbReference type="SMART" id="SM00052">
    <property type="entry name" value="EAL"/>
    <property type="match status" value="1"/>
</dbReference>
<dbReference type="NCBIfam" id="TIGR00254">
    <property type="entry name" value="GGDEF"/>
    <property type="match status" value="1"/>
</dbReference>
<evidence type="ECO:0000313" key="5">
    <source>
        <dbReference type="Proteomes" id="UP000192721"/>
    </source>
</evidence>
<feature type="domain" description="GGDEF" evidence="3">
    <location>
        <begin position="561"/>
        <end position="697"/>
    </location>
</feature>
<dbReference type="InterPro" id="IPR052155">
    <property type="entry name" value="Biofilm_reg_signaling"/>
</dbReference>
<dbReference type="SUPFAM" id="SSF141868">
    <property type="entry name" value="EAL domain-like"/>
    <property type="match status" value="1"/>
</dbReference>
<gene>
    <name evidence="4" type="ORF">B0T45_08635</name>
</gene>